<proteinExistence type="predicted"/>
<evidence type="ECO:0000256" key="1">
    <source>
        <dbReference type="SAM" id="MobiDB-lite"/>
    </source>
</evidence>
<reference evidence="2 3" key="1">
    <citation type="journal article" date="2018" name="Mol. Plant">
        <title>The genome of Artemisia annua provides insight into the evolution of Asteraceae family and artemisinin biosynthesis.</title>
        <authorList>
            <person name="Shen Q."/>
            <person name="Zhang L."/>
            <person name="Liao Z."/>
            <person name="Wang S."/>
            <person name="Yan T."/>
            <person name="Shi P."/>
            <person name="Liu M."/>
            <person name="Fu X."/>
            <person name="Pan Q."/>
            <person name="Wang Y."/>
            <person name="Lv Z."/>
            <person name="Lu X."/>
            <person name="Zhang F."/>
            <person name="Jiang W."/>
            <person name="Ma Y."/>
            <person name="Chen M."/>
            <person name="Hao X."/>
            <person name="Li L."/>
            <person name="Tang Y."/>
            <person name="Lv G."/>
            <person name="Zhou Y."/>
            <person name="Sun X."/>
            <person name="Brodelius P.E."/>
            <person name="Rose J.K.C."/>
            <person name="Tang K."/>
        </authorList>
    </citation>
    <scope>NUCLEOTIDE SEQUENCE [LARGE SCALE GENOMIC DNA]</scope>
    <source>
        <strain evidence="3">cv. Huhao1</strain>
        <tissue evidence="2">Leaf</tissue>
    </source>
</reference>
<organism evidence="2 3">
    <name type="scientific">Artemisia annua</name>
    <name type="common">Sweet wormwood</name>
    <dbReference type="NCBI Taxonomy" id="35608"/>
    <lineage>
        <taxon>Eukaryota</taxon>
        <taxon>Viridiplantae</taxon>
        <taxon>Streptophyta</taxon>
        <taxon>Embryophyta</taxon>
        <taxon>Tracheophyta</taxon>
        <taxon>Spermatophyta</taxon>
        <taxon>Magnoliopsida</taxon>
        <taxon>eudicotyledons</taxon>
        <taxon>Gunneridae</taxon>
        <taxon>Pentapetalae</taxon>
        <taxon>asterids</taxon>
        <taxon>campanulids</taxon>
        <taxon>Asterales</taxon>
        <taxon>Asteraceae</taxon>
        <taxon>Asteroideae</taxon>
        <taxon>Anthemideae</taxon>
        <taxon>Artemisiinae</taxon>
        <taxon>Artemisia</taxon>
    </lineage>
</organism>
<dbReference type="Proteomes" id="UP000245207">
    <property type="component" value="Unassembled WGS sequence"/>
</dbReference>
<dbReference type="EMBL" id="PKPP01003282">
    <property type="protein sequence ID" value="PWA70219.1"/>
    <property type="molecule type" value="Genomic_DNA"/>
</dbReference>
<feature type="region of interest" description="Disordered" evidence="1">
    <location>
        <begin position="1"/>
        <end position="26"/>
    </location>
</feature>
<keyword evidence="3" id="KW-1185">Reference proteome</keyword>
<evidence type="ECO:0000313" key="3">
    <source>
        <dbReference type="Proteomes" id="UP000245207"/>
    </source>
</evidence>
<name>A0A2U1N9P4_ARTAN</name>
<dbReference type="AlphaFoldDB" id="A0A2U1N9P4"/>
<evidence type="ECO:0000313" key="2">
    <source>
        <dbReference type="EMBL" id="PWA70219.1"/>
    </source>
</evidence>
<protein>
    <submittedName>
        <fullName evidence="2">Uncharacterized protein</fullName>
    </submittedName>
</protein>
<comment type="caution">
    <text evidence="2">The sequence shown here is derived from an EMBL/GenBank/DDBJ whole genome shotgun (WGS) entry which is preliminary data.</text>
</comment>
<gene>
    <name evidence="2" type="ORF">CTI12_AA290660</name>
</gene>
<accession>A0A2U1N9P4</accession>
<sequence length="68" mass="7125">MDVDPADGVASDLGPTSIFPETSTAAPSAEDPIFLYGRPFVVSDDAPTTDIQGVAMESWSTKRVTSCC</sequence>